<name>M6JJC2_9LEPT</name>
<dbReference type="Proteomes" id="UP000012106">
    <property type="component" value="Unassembled WGS sequence"/>
</dbReference>
<sequence length="67" mass="7879">MSQNRRLYINTRNNVKTLEVLGRTLNPKNFQIQKRNEFTDRGSICSQMRGLIPKKKSILKFTARPKT</sequence>
<evidence type="ECO:0000313" key="2">
    <source>
        <dbReference type="Proteomes" id="UP000012106"/>
    </source>
</evidence>
<reference evidence="1 2" key="1">
    <citation type="submission" date="2013-01" db="EMBL/GenBank/DDBJ databases">
        <authorList>
            <person name="Harkins D.M."/>
            <person name="Durkin A.S."/>
            <person name="Brinkac L.M."/>
            <person name="Haft D.H."/>
            <person name="Selengut J.D."/>
            <person name="Sanka R."/>
            <person name="DePew J."/>
            <person name="Purushe J."/>
            <person name="Hartskeerl R.A."/>
            <person name="Ahmed A."/>
            <person name="van der Linden H."/>
            <person name="Goris M.G.A."/>
            <person name="Vinetz J.M."/>
            <person name="Sutton G.G."/>
            <person name="Nierman W.C."/>
            <person name="Fouts D.E."/>
        </authorList>
    </citation>
    <scope>NUCLEOTIDE SEQUENCE [LARGE SCALE GENOMIC DNA]</scope>
    <source>
        <strain evidence="1 2">MAVJ 401</strain>
    </source>
</reference>
<dbReference type="EMBL" id="AHMU02000077">
    <property type="protein sequence ID" value="EMN19743.1"/>
    <property type="molecule type" value="Genomic_DNA"/>
</dbReference>
<protein>
    <submittedName>
        <fullName evidence="1">Uncharacterized protein</fullName>
    </submittedName>
</protein>
<dbReference type="AlphaFoldDB" id="M6JJC2"/>
<evidence type="ECO:0000313" key="1">
    <source>
        <dbReference type="EMBL" id="EMN19743.1"/>
    </source>
</evidence>
<comment type="caution">
    <text evidence="1">The sequence shown here is derived from an EMBL/GenBank/DDBJ whole genome shotgun (WGS) entry which is preliminary data.</text>
</comment>
<proteinExistence type="predicted"/>
<organism evidence="1 2">
    <name type="scientific">Leptospira santarosai serovar Arenal str. MAVJ 401</name>
    <dbReference type="NCBI Taxonomy" id="1049976"/>
    <lineage>
        <taxon>Bacteria</taxon>
        <taxon>Pseudomonadati</taxon>
        <taxon>Spirochaetota</taxon>
        <taxon>Spirochaetia</taxon>
        <taxon>Leptospirales</taxon>
        <taxon>Leptospiraceae</taxon>
        <taxon>Leptospira</taxon>
    </lineage>
</organism>
<accession>M6JJC2</accession>
<gene>
    <name evidence="1" type="ORF">LEP1GSC063_2156</name>
</gene>